<name>X6LDB9_RETFI</name>
<keyword evidence="2" id="KW-1185">Reference proteome</keyword>
<evidence type="ECO:0000313" key="1">
    <source>
        <dbReference type="EMBL" id="ETN99355.1"/>
    </source>
</evidence>
<gene>
    <name evidence="1" type="ORF">RFI_38126</name>
</gene>
<dbReference type="Proteomes" id="UP000023152">
    <property type="component" value="Unassembled WGS sequence"/>
</dbReference>
<comment type="caution">
    <text evidence="1">The sequence shown here is derived from an EMBL/GenBank/DDBJ whole genome shotgun (WGS) entry which is preliminary data.</text>
</comment>
<dbReference type="EMBL" id="ASPP01044167">
    <property type="protein sequence ID" value="ETN99355.1"/>
    <property type="molecule type" value="Genomic_DNA"/>
</dbReference>
<organism evidence="1 2">
    <name type="scientific">Reticulomyxa filosa</name>
    <dbReference type="NCBI Taxonomy" id="46433"/>
    <lineage>
        <taxon>Eukaryota</taxon>
        <taxon>Sar</taxon>
        <taxon>Rhizaria</taxon>
        <taxon>Retaria</taxon>
        <taxon>Foraminifera</taxon>
        <taxon>Monothalamids</taxon>
        <taxon>Reticulomyxidae</taxon>
        <taxon>Reticulomyxa</taxon>
    </lineage>
</organism>
<protein>
    <submittedName>
        <fullName evidence="1">Uncharacterized protein</fullName>
    </submittedName>
</protein>
<evidence type="ECO:0000313" key="2">
    <source>
        <dbReference type="Proteomes" id="UP000023152"/>
    </source>
</evidence>
<sequence length="102" mass="12008">MWNHQVDLNLIYIVIRGAEDVNLAMQLLTAFEQWKLQDNNKQKYKARTNEFLKRRCCNHNINLFCIFICEKALKESSAIEVAISETVNDCLPFVEKDKTQKE</sequence>
<dbReference type="AlphaFoldDB" id="X6LDB9"/>
<reference evidence="1 2" key="1">
    <citation type="journal article" date="2013" name="Curr. Biol.">
        <title>The Genome of the Foraminiferan Reticulomyxa filosa.</title>
        <authorList>
            <person name="Glockner G."/>
            <person name="Hulsmann N."/>
            <person name="Schleicher M."/>
            <person name="Noegel A.A."/>
            <person name="Eichinger L."/>
            <person name="Gallinger C."/>
            <person name="Pawlowski J."/>
            <person name="Sierra R."/>
            <person name="Euteneuer U."/>
            <person name="Pillet L."/>
            <person name="Moustafa A."/>
            <person name="Platzer M."/>
            <person name="Groth M."/>
            <person name="Szafranski K."/>
            <person name="Schliwa M."/>
        </authorList>
    </citation>
    <scope>NUCLEOTIDE SEQUENCE [LARGE SCALE GENOMIC DNA]</scope>
</reference>
<proteinExistence type="predicted"/>
<accession>X6LDB9</accession>